<evidence type="ECO:0000313" key="5">
    <source>
        <dbReference type="Proteomes" id="UP000029640"/>
    </source>
</evidence>
<dbReference type="InterPro" id="IPR016155">
    <property type="entry name" value="Mopterin_synth/thiamin_S_b"/>
</dbReference>
<dbReference type="STRING" id="1265313.HRUBRA_00665"/>
<dbReference type="Proteomes" id="UP000029640">
    <property type="component" value="Unassembled WGS sequence"/>
</dbReference>
<name>A0A095VTK1_9GAMM</name>
<dbReference type="PANTHER" id="PTHR37483:SF1">
    <property type="entry name" value="UPF0125 PROTEIN RATB"/>
    <property type="match status" value="1"/>
</dbReference>
<dbReference type="AlphaFoldDB" id="A0A095VTK1"/>
<dbReference type="HAMAP" id="MF_00460">
    <property type="entry name" value="UPF0125_RnfH"/>
    <property type="match status" value="1"/>
</dbReference>
<evidence type="ECO:0000256" key="3">
    <source>
        <dbReference type="SAM" id="MobiDB-lite"/>
    </source>
</evidence>
<reference evidence="4 5" key="1">
    <citation type="journal article" date="2014" name="Genome Announc.">
        <title>Genome Sequence of Gammaproteobacterial Pseudohaliea rubra Type Strain DSM 19751, Isolated from Coastal Seawater of the Mediterranean Sea.</title>
        <authorList>
            <person name="Spring S."/>
            <person name="Fiebig A."/>
            <person name="Riedel T."/>
            <person name="Goker M."/>
            <person name="Klenk H.P."/>
        </authorList>
    </citation>
    <scope>NUCLEOTIDE SEQUENCE [LARGE SCALE GENOMIC DNA]</scope>
    <source>
        <strain evidence="4 5">DSM 19751</strain>
    </source>
</reference>
<keyword evidence="5" id="KW-1185">Reference proteome</keyword>
<dbReference type="eggNOG" id="COG2914">
    <property type="taxonomic scope" value="Bacteria"/>
</dbReference>
<dbReference type="Gene3D" id="3.10.20.280">
    <property type="entry name" value="RnfH-like"/>
    <property type="match status" value="1"/>
</dbReference>
<feature type="compositionally biased region" description="Basic and acidic residues" evidence="3">
    <location>
        <begin position="84"/>
        <end position="103"/>
    </location>
</feature>
<feature type="region of interest" description="Disordered" evidence="3">
    <location>
        <begin position="84"/>
        <end position="109"/>
    </location>
</feature>
<dbReference type="RefSeq" id="WP_035515489.1">
    <property type="nucleotide sequence ID" value="NZ_KN234755.1"/>
</dbReference>
<dbReference type="InterPro" id="IPR037021">
    <property type="entry name" value="RnfH_sf"/>
</dbReference>
<dbReference type="PANTHER" id="PTHR37483">
    <property type="entry name" value="UPF0125 PROTEIN RATB"/>
    <property type="match status" value="1"/>
</dbReference>
<dbReference type="Pfam" id="PF03658">
    <property type="entry name" value="Ub-RnfH"/>
    <property type="match status" value="1"/>
</dbReference>
<sequence length="109" mass="11501">MSDGKLIAVEVAYALPERQLIVPLEVTAGTTALEAAQQSGIEQEFPGLVIDAGTHLGVFGQAVPPQQPLKAGDRVEIYRGLKADPKAARKARAEKAKARRAGEDGAEEP</sequence>
<dbReference type="PATRIC" id="fig|1265313.6.peg.659"/>
<accession>A0A095VTK1</accession>
<protein>
    <recommendedName>
        <fullName evidence="2">UPF0125 protein HRUBRA_00665</fullName>
    </recommendedName>
</protein>
<dbReference type="HOGENOM" id="CLU_150721_1_0_6"/>
<organism evidence="4 5">
    <name type="scientific">Pseudohaliea rubra DSM 19751</name>
    <dbReference type="NCBI Taxonomy" id="1265313"/>
    <lineage>
        <taxon>Bacteria</taxon>
        <taxon>Pseudomonadati</taxon>
        <taxon>Pseudomonadota</taxon>
        <taxon>Gammaproteobacteria</taxon>
        <taxon>Cellvibrionales</taxon>
        <taxon>Halieaceae</taxon>
        <taxon>Pseudohaliea</taxon>
    </lineage>
</organism>
<evidence type="ECO:0000256" key="2">
    <source>
        <dbReference type="HAMAP-Rule" id="MF_00460"/>
    </source>
</evidence>
<dbReference type="NCBIfam" id="NF002490">
    <property type="entry name" value="PRK01777.1"/>
    <property type="match status" value="1"/>
</dbReference>
<dbReference type="InterPro" id="IPR005346">
    <property type="entry name" value="RnfH"/>
</dbReference>
<proteinExistence type="inferred from homology"/>
<gene>
    <name evidence="4" type="ORF">HRUBRA_00665</name>
</gene>
<comment type="similarity">
    <text evidence="1 2">Belongs to the UPF0125 (RnfH) family.</text>
</comment>
<dbReference type="SUPFAM" id="SSF54285">
    <property type="entry name" value="MoaD/ThiS"/>
    <property type="match status" value="1"/>
</dbReference>
<evidence type="ECO:0000313" key="4">
    <source>
        <dbReference type="EMBL" id="KGE04787.1"/>
    </source>
</evidence>
<comment type="caution">
    <text evidence="4">The sequence shown here is derived from an EMBL/GenBank/DDBJ whole genome shotgun (WGS) entry which is preliminary data.</text>
</comment>
<dbReference type="OrthoDB" id="9796575at2"/>
<dbReference type="EMBL" id="AUVB01000018">
    <property type="protein sequence ID" value="KGE04787.1"/>
    <property type="molecule type" value="Genomic_DNA"/>
</dbReference>
<evidence type="ECO:0000256" key="1">
    <source>
        <dbReference type="ARBA" id="ARBA00010645"/>
    </source>
</evidence>